<dbReference type="AlphaFoldDB" id="A0AAJ0DMX1"/>
<dbReference type="PANTHER" id="PTHR37535">
    <property type="entry name" value="FLUG DOMAIN PROTEIN"/>
    <property type="match status" value="1"/>
</dbReference>
<reference evidence="1" key="1">
    <citation type="submission" date="2023-04" db="EMBL/GenBank/DDBJ databases">
        <title>Black Yeasts Isolated from many extreme environments.</title>
        <authorList>
            <person name="Coleine C."/>
            <person name="Stajich J.E."/>
            <person name="Selbmann L."/>
        </authorList>
    </citation>
    <scope>NUCLEOTIDE SEQUENCE</scope>
    <source>
        <strain evidence="1">CCFEE 5312</strain>
    </source>
</reference>
<dbReference type="Pfam" id="PF11917">
    <property type="entry name" value="DUF3435"/>
    <property type="match status" value="1"/>
</dbReference>
<organism evidence="1 2">
    <name type="scientific">Extremus antarcticus</name>
    <dbReference type="NCBI Taxonomy" id="702011"/>
    <lineage>
        <taxon>Eukaryota</taxon>
        <taxon>Fungi</taxon>
        <taxon>Dikarya</taxon>
        <taxon>Ascomycota</taxon>
        <taxon>Pezizomycotina</taxon>
        <taxon>Dothideomycetes</taxon>
        <taxon>Dothideomycetidae</taxon>
        <taxon>Mycosphaerellales</taxon>
        <taxon>Extremaceae</taxon>
        <taxon>Extremus</taxon>
    </lineage>
</organism>
<dbReference type="InterPro" id="IPR021842">
    <property type="entry name" value="DUF3435"/>
</dbReference>
<keyword evidence="2" id="KW-1185">Reference proteome</keyword>
<comment type="caution">
    <text evidence="1">The sequence shown here is derived from an EMBL/GenBank/DDBJ whole genome shotgun (WGS) entry which is preliminary data.</text>
</comment>
<evidence type="ECO:0000313" key="2">
    <source>
        <dbReference type="Proteomes" id="UP001271007"/>
    </source>
</evidence>
<accession>A0AAJ0DMX1</accession>
<dbReference type="Proteomes" id="UP001271007">
    <property type="component" value="Unassembled WGS sequence"/>
</dbReference>
<sequence length="183" mass="20721">MPHTRALGRAVGFKEPLRLYAARRGAREAIDARTTSAVRNRAMGHRRADIFDRHYTNQVVAADAVSAFLGTPSQDWIIRAATHISMTKDPHAQASVRKPLARDLAADPQVASLQRTVKERRQVLLAKYISLQQARVATADPLVIGYIEVQKEHAAMQAKRRREIHAERWRAWFNDIGTRAIQR</sequence>
<name>A0AAJ0DMX1_9PEZI</name>
<protein>
    <submittedName>
        <fullName evidence="1">Uncharacterized protein</fullName>
    </submittedName>
</protein>
<dbReference type="PANTHER" id="PTHR37535:SF4">
    <property type="entry name" value="FLUG DOMAIN-CONTAINING PROTEIN"/>
    <property type="match status" value="1"/>
</dbReference>
<proteinExistence type="predicted"/>
<gene>
    <name evidence="1" type="ORF">LTR09_005266</name>
</gene>
<evidence type="ECO:0000313" key="1">
    <source>
        <dbReference type="EMBL" id="KAK3053522.1"/>
    </source>
</evidence>
<dbReference type="EMBL" id="JAWDJX010000015">
    <property type="protein sequence ID" value="KAK3053522.1"/>
    <property type="molecule type" value="Genomic_DNA"/>
</dbReference>